<dbReference type="SUPFAM" id="SSF48403">
    <property type="entry name" value="Ankyrin repeat"/>
    <property type="match status" value="1"/>
</dbReference>
<dbReference type="CDD" id="cd09917">
    <property type="entry name" value="F-box_SF"/>
    <property type="match status" value="1"/>
</dbReference>
<feature type="non-terminal residue" evidence="2">
    <location>
        <position position="111"/>
    </location>
</feature>
<feature type="domain" description="F-box" evidence="1">
    <location>
        <begin position="5"/>
        <end position="43"/>
    </location>
</feature>
<dbReference type="Pfam" id="PF12796">
    <property type="entry name" value="Ank_2"/>
    <property type="match status" value="1"/>
</dbReference>
<dbReference type="EMBL" id="LAZR01063008">
    <property type="protein sequence ID" value="KKK60359.1"/>
    <property type="molecule type" value="Genomic_DNA"/>
</dbReference>
<dbReference type="InterPro" id="IPR036770">
    <property type="entry name" value="Ankyrin_rpt-contain_sf"/>
</dbReference>
<dbReference type="Gene3D" id="1.25.40.20">
    <property type="entry name" value="Ankyrin repeat-containing domain"/>
    <property type="match status" value="1"/>
</dbReference>
<accession>A0A0F8Z1S2</accession>
<dbReference type="InterPro" id="IPR002110">
    <property type="entry name" value="Ankyrin_rpt"/>
</dbReference>
<evidence type="ECO:0000259" key="1">
    <source>
        <dbReference type="Pfam" id="PF12937"/>
    </source>
</evidence>
<gene>
    <name evidence="2" type="ORF">LCGC14_3025140</name>
</gene>
<dbReference type="InterPro" id="IPR001810">
    <property type="entry name" value="F-box_dom"/>
</dbReference>
<dbReference type="InterPro" id="IPR036047">
    <property type="entry name" value="F-box-like_dom_sf"/>
</dbReference>
<proteinExistence type="predicted"/>
<evidence type="ECO:0000313" key="2">
    <source>
        <dbReference type="EMBL" id="KKK60359.1"/>
    </source>
</evidence>
<protein>
    <recommendedName>
        <fullName evidence="1">F-box domain-containing protein</fullName>
    </recommendedName>
</protein>
<reference evidence="2" key="1">
    <citation type="journal article" date="2015" name="Nature">
        <title>Complex archaea that bridge the gap between prokaryotes and eukaryotes.</title>
        <authorList>
            <person name="Spang A."/>
            <person name="Saw J.H."/>
            <person name="Jorgensen S.L."/>
            <person name="Zaremba-Niedzwiedzka K."/>
            <person name="Martijn J."/>
            <person name="Lind A.E."/>
            <person name="van Eijk R."/>
            <person name="Schleper C."/>
            <person name="Guy L."/>
            <person name="Ettema T.J."/>
        </authorList>
    </citation>
    <scope>NUCLEOTIDE SEQUENCE</scope>
</reference>
<dbReference type="Pfam" id="PF12937">
    <property type="entry name" value="F-box-like"/>
    <property type="match status" value="1"/>
</dbReference>
<comment type="caution">
    <text evidence="2">The sequence shown here is derived from an EMBL/GenBank/DDBJ whole genome shotgun (WGS) entry which is preliminary data.</text>
</comment>
<dbReference type="Gene3D" id="1.20.1280.50">
    <property type="match status" value="1"/>
</dbReference>
<dbReference type="SUPFAM" id="SSF81383">
    <property type="entry name" value="F-box domain"/>
    <property type="match status" value="1"/>
</dbReference>
<organism evidence="2">
    <name type="scientific">marine sediment metagenome</name>
    <dbReference type="NCBI Taxonomy" id="412755"/>
    <lineage>
        <taxon>unclassified sequences</taxon>
        <taxon>metagenomes</taxon>
        <taxon>ecological metagenomes</taxon>
    </lineage>
</organism>
<dbReference type="AlphaFoldDB" id="A0A0F8Z1S2"/>
<name>A0A0F8Z1S2_9ZZZZ</name>
<sequence>MYCFFNTLPDEMLTEVALFLIPDHRSRCAFARVCRRFCGVAYDVFNQTPAFVYACQHQYTDIMERFLTDARVDPTAWGNAAIRWSSELGHPDVVRLLLADGRADPTAGNYA</sequence>